<keyword evidence="4" id="KW-1133">Transmembrane helix</keyword>
<evidence type="ECO:0000313" key="6">
    <source>
        <dbReference type="Proteomes" id="UP001651690"/>
    </source>
</evidence>
<evidence type="ECO:0000256" key="4">
    <source>
        <dbReference type="SAM" id="Phobius"/>
    </source>
</evidence>
<dbReference type="Proteomes" id="UP001651690">
    <property type="component" value="Unassembled WGS sequence"/>
</dbReference>
<name>A0ABT1M0P4_9MYCO</name>
<organism evidence="5 6">
    <name type="scientific">Mycolicibacterium arenosum</name>
    <dbReference type="NCBI Taxonomy" id="2952157"/>
    <lineage>
        <taxon>Bacteria</taxon>
        <taxon>Bacillati</taxon>
        <taxon>Actinomycetota</taxon>
        <taxon>Actinomycetes</taxon>
        <taxon>Mycobacteriales</taxon>
        <taxon>Mycobacteriaceae</taxon>
        <taxon>Mycolicibacterium</taxon>
    </lineage>
</organism>
<reference evidence="5 6" key="1">
    <citation type="submission" date="2022-06" db="EMBL/GenBank/DDBJ databases">
        <title>Mycolicibacterium sp. CAU 1645 isolated from seawater.</title>
        <authorList>
            <person name="Kim W."/>
        </authorList>
    </citation>
    <scope>NUCLEOTIDE SEQUENCE [LARGE SCALE GENOMIC DNA]</scope>
    <source>
        <strain evidence="5 6">CAU 1645</strain>
    </source>
</reference>
<protein>
    <recommendedName>
        <fullName evidence="7">Mce protein</fullName>
    </recommendedName>
</protein>
<evidence type="ECO:0008006" key="7">
    <source>
        <dbReference type="Google" id="ProtNLM"/>
    </source>
</evidence>
<dbReference type="EMBL" id="JANDBD010000003">
    <property type="protein sequence ID" value="MCP9272435.1"/>
    <property type="molecule type" value="Genomic_DNA"/>
</dbReference>
<gene>
    <name evidence="5" type="ORF">NM203_09580</name>
</gene>
<evidence type="ECO:0000256" key="2">
    <source>
        <dbReference type="ARBA" id="ARBA00023136"/>
    </source>
</evidence>
<comment type="subcellular location">
    <subcellularLocation>
        <location evidence="1">Membrane</location>
    </subcellularLocation>
</comment>
<sequence length="230" mass="24357">MEGDAGPRQLNPTETDADEPEESAAVLETENDELSPKEDSSDVAEPQDTAESSSDDGESHDGRRQERFGRGWFVAIVAALIVGALAIGAGGYVALRAQAAGKAMDRNDALALERAKECVSATQAPDIAAMTASQSKIIECSTGDFAVQATLFSSVLVEAYQSANVAVQVSELRGAVERHNDDGSIDVLIAVRVKVTNSQVANQDQGYRLRVQMAPADGTYKIARLDQVTS</sequence>
<feature type="region of interest" description="Disordered" evidence="3">
    <location>
        <begin position="1"/>
        <end position="64"/>
    </location>
</feature>
<evidence type="ECO:0000256" key="1">
    <source>
        <dbReference type="ARBA" id="ARBA00004370"/>
    </source>
</evidence>
<comment type="caution">
    <text evidence="5">The sequence shown here is derived from an EMBL/GenBank/DDBJ whole genome shotgun (WGS) entry which is preliminary data.</text>
</comment>
<evidence type="ECO:0000313" key="5">
    <source>
        <dbReference type="EMBL" id="MCP9272435.1"/>
    </source>
</evidence>
<dbReference type="RefSeq" id="WP_255059615.1">
    <property type="nucleotide sequence ID" value="NZ_JANDBD010000003.1"/>
</dbReference>
<evidence type="ECO:0000256" key="3">
    <source>
        <dbReference type="SAM" id="MobiDB-lite"/>
    </source>
</evidence>
<accession>A0ABT1M0P4</accession>
<keyword evidence="4" id="KW-0812">Transmembrane</keyword>
<keyword evidence="2 4" id="KW-0472">Membrane</keyword>
<proteinExistence type="predicted"/>
<dbReference type="PANTHER" id="PTHR37042:SF4">
    <property type="entry name" value="OUTER MEMBRANE PROTEIN RV1973"/>
    <property type="match status" value="1"/>
</dbReference>
<dbReference type="PANTHER" id="PTHR37042">
    <property type="entry name" value="OUTER MEMBRANE PROTEIN RV1973"/>
    <property type="match status" value="1"/>
</dbReference>
<feature type="transmembrane region" description="Helical" evidence="4">
    <location>
        <begin position="72"/>
        <end position="95"/>
    </location>
</feature>
<keyword evidence="6" id="KW-1185">Reference proteome</keyword>